<evidence type="ECO:0000313" key="2">
    <source>
        <dbReference type="Proteomes" id="UP000028681"/>
    </source>
</evidence>
<dbReference type="RefSeq" id="WP_034171809.1">
    <property type="nucleotide sequence ID" value="NZ_CP006664.1"/>
</dbReference>
<proteinExistence type="predicted"/>
<dbReference type="HOGENOM" id="CLU_148485_1_0_6"/>
<organism evidence="1 2">
    <name type="scientific">Edwardsiella anguillarum ET080813</name>
    <dbReference type="NCBI Taxonomy" id="667120"/>
    <lineage>
        <taxon>Bacteria</taxon>
        <taxon>Pseudomonadati</taxon>
        <taxon>Pseudomonadota</taxon>
        <taxon>Gammaproteobacteria</taxon>
        <taxon>Enterobacterales</taxon>
        <taxon>Hafniaceae</taxon>
        <taxon>Edwardsiella</taxon>
    </lineage>
</organism>
<evidence type="ECO:0000313" key="1">
    <source>
        <dbReference type="EMBL" id="AIJ09183.1"/>
    </source>
</evidence>
<sequence>MDDVSRFMVAEGLHPAPAHFLESEFLMGQRIETPRFHLTYRQEGERLILCDFTARNDDGQAVIALMGLLRRLIGALPLLRYIDAMILPAPHDRALDRMRRRLTDVMLAEGAQPIRLDDALWLRYRCR</sequence>
<protein>
    <submittedName>
        <fullName evidence="1">Type III secretion system effector protein E</fullName>
    </submittedName>
</protein>
<accession>A0A076LRK1</accession>
<dbReference type="GeneID" id="33940274"/>
<gene>
    <name evidence="1" type="primary">eseE</name>
    <name evidence="1" type="ORF">ETEE_2750</name>
</gene>
<reference evidence="1 2" key="1">
    <citation type="journal article" date="2012" name="PLoS ONE">
        <title>Edwardsiella comparative phylogenomics reveal the new intra/inter-species taxonomic relationships, virulence evolution and niche adaptation mechanisms.</title>
        <authorList>
            <person name="Yang M."/>
            <person name="Lv Y."/>
            <person name="Xiao J."/>
            <person name="Wu H."/>
            <person name="Zheng H."/>
            <person name="Liu Q."/>
            <person name="Zhang Y."/>
            <person name="Wang Q."/>
        </authorList>
    </citation>
    <scope>NUCLEOTIDE SEQUENCE [LARGE SCALE GENOMIC DNA]</scope>
    <source>
        <strain evidence="2">080813</strain>
    </source>
</reference>
<name>A0A076LRK1_9GAMM</name>
<dbReference type="AlphaFoldDB" id="A0A076LRK1"/>
<dbReference type="EMBL" id="CP006664">
    <property type="protein sequence ID" value="AIJ09183.1"/>
    <property type="molecule type" value="Genomic_DNA"/>
</dbReference>
<dbReference type="KEGG" id="ete:ETEE_2750"/>
<dbReference type="Proteomes" id="UP000028681">
    <property type="component" value="Chromosome"/>
</dbReference>